<organism evidence="1 2">
    <name type="scientific">Clarias magur</name>
    <name type="common">Asian catfish</name>
    <name type="synonym">Macropteronotus magur</name>
    <dbReference type="NCBI Taxonomy" id="1594786"/>
    <lineage>
        <taxon>Eukaryota</taxon>
        <taxon>Metazoa</taxon>
        <taxon>Chordata</taxon>
        <taxon>Craniata</taxon>
        <taxon>Vertebrata</taxon>
        <taxon>Euteleostomi</taxon>
        <taxon>Actinopterygii</taxon>
        <taxon>Neopterygii</taxon>
        <taxon>Teleostei</taxon>
        <taxon>Ostariophysi</taxon>
        <taxon>Siluriformes</taxon>
        <taxon>Clariidae</taxon>
        <taxon>Clarias</taxon>
    </lineage>
</organism>
<gene>
    <name evidence="1" type="primary">rga4</name>
    <name evidence="1" type="ORF">DAT39_007613</name>
</gene>
<keyword evidence="2" id="KW-1185">Reference proteome</keyword>
<dbReference type="Proteomes" id="UP000727407">
    <property type="component" value="Unassembled WGS sequence"/>
</dbReference>
<proteinExistence type="predicted"/>
<comment type="caution">
    <text evidence="1">The sequence shown here is derived from an EMBL/GenBank/DDBJ whole genome shotgun (WGS) entry which is preliminary data.</text>
</comment>
<name>A0A8J4X325_CLAMG</name>
<protein>
    <submittedName>
        <fullName evidence="1">Putative disease resistance protein RGA4</fullName>
    </submittedName>
</protein>
<accession>A0A8J4X325</accession>
<feature type="non-terminal residue" evidence="1">
    <location>
        <position position="1"/>
    </location>
</feature>
<evidence type="ECO:0000313" key="2">
    <source>
        <dbReference type="Proteomes" id="UP000727407"/>
    </source>
</evidence>
<dbReference type="EMBL" id="QNUK01000086">
    <property type="protein sequence ID" value="KAF5902687.1"/>
    <property type="molecule type" value="Genomic_DNA"/>
</dbReference>
<sequence>SPLYYIKTSEQLWHCCEKERALSSDAGGFEYDTHVRKVWSNKQCVGLPCLYQIVRMDGAPLTSTPPPTYWNFP</sequence>
<reference evidence="1" key="1">
    <citation type="submission" date="2020-07" db="EMBL/GenBank/DDBJ databases">
        <title>Clarias magur genome sequencing, assembly and annotation.</title>
        <authorList>
            <person name="Kushwaha B."/>
            <person name="Kumar R."/>
            <person name="Das P."/>
            <person name="Joshi C.G."/>
            <person name="Kumar D."/>
            <person name="Nagpure N.S."/>
            <person name="Pandey M."/>
            <person name="Agarwal S."/>
            <person name="Srivastava S."/>
            <person name="Singh M."/>
            <person name="Sahoo L."/>
            <person name="Jayasankar P."/>
            <person name="Meher P.K."/>
            <person name="Koringa P.G."/>
            <person name="Iquebal M.A."/>
            <person name="Das S.P."/>
            <person name="Bit A."/>
            <person name="Patnaik S."/>
            <person name="Patel N."/>
            <person name="Shah T.M."/>
            <person name="Hinsu A."/>
            <person name="Jena J.K."/>
        </authorList>
    </citation>
    <scope>NUCLEOTIDE SEQUENCE</scope>
    <source>
        <strain evidence="1">CIFAMagur01</strain>
        <tissue evidence="1">Testis</tissue>
    </source>
</reference>
<dbReference type="AlphaFoldDB" id="A0A8J4X325"/>
<evidence type="ECO:0000313" key="1">
    <source>
        <dbReference type="EMBL" id="KAF5902687.1"/>
    </source>
</evidence>